<evidence type="ECO:0000256" key="1">
    <source>
        <dbReference type="SAM" id="MobiDB-lite"/>
    </source>
</evidence>
<name>A0A0G3GVP3_9CORY</name>
<dbReference type="STRING" id="571915.CMUST_04310"/>
<dbReference type="KEGG" id="cmv:CMUST_04310"/>
<gene>
    <name evidence="2" type="ORF">CMUST_04310</name>
</gene>
<dbReference type="EMBL" id="CP011542">
    <property type="protein sequence ID" value="AKK05204.1"/>
    <property type="molecule type" value="Genomic_DNA"/>
</dbReference>
<reference evidence="2 3" key="1">
    <citation type="journal article" date="2015" name="Genome Announc.">
        <title>Complete Genome Sequence of the Type Strain Corynebacterium mustelae DSM 45274, Isolated from Various Tissues of a Male Ferret with Lethal Sepsis.</title>
        <authorList>
            <person name="Ruckert C."/>
            <person name="Eimer J."/>
            <person name="Winkler A."/>
            <person name="Tauch A."/>
        </authorList>
    </citation>
    <scope>NUCLEOTIDE SEQUENCE [LARGE SCALE GENOMIC DNA]</scope>
    <source>
        <strain evidence="2 3">DSM 45274</strain>
    </source>
</reference>
<reference evidence="3" key="2">
    <citation type="submission" date="2015-05" db="EMBL/GenBank/DDBJ databases">
        <title>Complete genome sequence of Corynebacterium mustelae DSM 45274, isolated from various tissues of a male ferret with lethal sepsis.</title>
        <authorList>
            <person name="Ruckert C."/>
            <person name="Albersmeier A."/>
            <person name="Winkler A."/>
            <person name="Tauch A."/>
        </authorList>
    </citation>
    <scope>NUCLEOTIDE SEQUENCE [LARGE SCALE GENOMIC DNA]</scope>
    <source>
        <strain evidence="3">DSM 45274</strain>
    </source>
</reference>
<sequence>MDVKQWLQNLIGTDSMRSASAKVGYAQTTIQRQMEKGSLSPEMVIALCRSYGRSPITGLIENGYIHEHETDGIGIEYALRKATNQQILDEILKRSDPEARLLFTNDADPNVIDLAEGPVEFNPASVTHIDDLSHVRGSRYAADRRMREPQEGDDDYGSGA</sequence>
<organism evidence="2 3">
    <name type="scientific">Corynebacterium mustelae</name>
    <dbReference type="NCBI Taxonomy" id="571915"/>
    <lineage>
        <taxon>Bacteria</taxon>
        <taxon>Bacillati</taxon>
        <taxon>Actinomycetota</taxon>
        <taxon>Actinomycetes</taxon>
        <taxon>Mycobacteriales</taxon>
        <taxon>Corynebacteriaceae</taxon>
        <taxon>Corynebacterium</taxon>
    </lineage>
</organism>
<feature type="compositionally biased region" description="Basic and acidic residues" evidence="1">
    <location>
        <begin position="141"/>
        <end position="150"/>
    </location>
</feature>
<dbReference type="OrthoDB" id="4426754at2"/>
<accession>A0A0G3GVP3</accession>
<dbReference type="RefSeq" id="WP_052844521.1">
    <property type="nucleotide sequence ID" value="NZ_CP011542.1"/>
</dbReference>
<dbReference type="AlphaFoldDB" id="A0A0G3GVP3"/>
<protein>
    <submittedName>
        <fullName evidence="2">Uncharacterized protein</fullName>
    </submittedName>
</protein>
<dbReference type="PATRIC" id="fig|571915.4.peg.917"/>
<feature type="region of interest" description="Disordered" evidence="1">
    <location>
        <begin position="138"/>
        <end position="160"/>
    </location>
</feature>
<evidence type="ECO:0000313" key="2">
    <source>
        <dbReference type="EMBL" id="AKK05204.1"/>
    </source>
</evidence>
<evidence type="ECO:0000313" key="3">
    <source>
        <dbReference type="Proteomes" id="UP000035199"/>
    </source>
</evidence>
<feature type="compositionally biased region" description="Acidic residues" evidence="1">
    <location>
        <begin position="151"/>
        <end position="160"/>
    </location>
</feature>
<dbReference type="Proteomes" id="UP000035199">
    <property type="component" value="Chromosome"/>
</dbReference>
<proteinExistence type="predicted"/>
<keyword evidence="3" id="KW-1185">Reference proteome</keyword>